<protein>
    <submittedName>
        <fullName evidence="6">HipA domain-containing protein</fullName>
    </submittedName>
</protein>
<accession>A0A963YPV6</accession>
<dbReference type="GO" id="GO:0005829">
    <property type="term" value="C:cytosol"/>
    <property type="evidence" value="ECO:0007669"/>
    <property type="project" value="TreeGrafter"/>
</dbReference>
<dbReference type="AlphaFoldDB" id="A0A963YPV6"/>
<organism evidence="6 7">
    <name type="scientific">Acidisoma silvae</name>
    <dbReference type="NCBI Taxonomy" id="2802396"/>
    <lineage>
        <taxon>Bacteria</taxon>
        <taxon>Pseudomonadati</taxon>
        <taxon>Pseudomonadota</taxon>
        <taxon>Alphaproteobacteria</taxon>
        <taxon>Acetobacterales</taxon>
        <taxon>Acidocellaceae</taxon>
        <taxon>Acidisoma</taxon>
    </lineage>
</organism>
<dbReference type="Proteomes" id="UP000708298">
    <property type="component" value="Unassembled WGS sequence"/>
</dbReference>
<proteinExistence type="inferred from homology"/>
<reference evidence="6" key="2">
    <citation type="submission" date="2021-01" db="EMBL/GenBank/DDBJ databases">
        <authorList>
            <person name="Mieszkin S."/>
            <person name="Pouder E."/>
            <person name="Alain K."/>
        </authorList>
    </citation>
    <scope>NUCLEOTIDE SEQUENCE</scope>
    <source>
        <strain evidence="6">HW T2.11</strain>
    </source>
</reference>
<dbReference type="RefSeq" id="WP_227320053.1">
    <property type="nucleotide sequence ID" value="NZ_JAESVB010000001.1"/>
</dbReference>
<evidence type="ECO:0000256" key="1">
    <source>
        <dbReference type="ARBA" id="ARBA00010164"/>
    </source>
</evidence>
<dbReference type="InterPro" id="IPR052028">
    <property type="entry name" value="HipA_Ser/Thr_kinase"/>
</dbReference>
<sequence>MSDAGPPDGPKLAVWIDGAAGRVGALLREAGGAYGVGFVYDADYLRSGQALPLSAALPLTGEPYRDAKVRAFFENLLPEGERRREEASAARLDLADVFGLLARLGRECPGAVSVLPWDAPPVKGPGRLPADYDPVSTDRLADLVAEAAAGRVPAERLRFSLAGVQRKLALARDPATGAFLLPRNGAPTTWILKVEPRQGPFPGIVANEALCLAVARRLGLPTVHAERHVIGGLPVLAVARYDRIVQNGLVTRRHQEDAAQVLGLSPDLKYEEEAEAAGVPPAMRGFAGLFGRFAGLTRGPVDTRTVLLRAAYTNWLLGNSDAHLKNFAVEHGQAAYGRMTFGGHYGFGFDLAPLYDVVSVASYPNVDHRMAMRIGRTDAWDEVEAEDWLMLLAQLFPERRVARGVLRRNLSGLQEMAAAILPAIDAVIAEGLVTRAEAKPVRDVAGARIRHLNRTLDWAIPAETDAPIARGGGWSFS</sequence>
<dbReference type="Pfam" id="PF13657">
    <property type="entry name" value="Couple_hipA"/>
    <property type="match status" value="1"/>
</dbReference>
<dbReference type="PANTHER" id="PTHR37419:SF1">
    <property type="entry name" value="SERINE_THREONINE-PROTEIN KINASE TOXIN HIPA"/>
    <property type="match status" value="1"/>
</dbReference>
<evidence type="ECO:0000259" key="5">
    <source>
        <dbReference type="Pfam" id="PF13657"/>
    </source>
</evidence>
<feature type="domain" description="HipA N-terminal subdomain 1" evidence="5">
    <location>
        <begin position="13"/>
        <end position="114"/>
    </location>
</feature>
<dbReference type="GO" id="GO:0004674">
    <property type="term" value="F:protein serine/threonine kinase activity"/>
    <property type="evidence" value="ECO:0007669"/>
    <property type="project" value="TreeGrafter"/>
</dbReference>
<dbReference type="InterPro" id="IPR017508">
    <property type="entry name" value="HipA_N1"/>
</dbReference>
<dbReference type="PANTHER" id="PTHR37419">
    <property type="entry name" value="SERINE/THREONINE-PROTEIN KINASE TOXIN HIPA"/>
    <property type="match status" value="1"/>
</dbReference>
<dbReference type="NCBIfam" id="TIGR03071">
    <property type="entry name" value="couple_hipA"/>
    <property type="match status" value="1"/>
</dbReference>
<evidence type="ECO:0000259" key="4">
    <source>
        <dbReference type="Pfam" id="PF07804"/>
    </source>
</evidence>
<dbReference type="Pfam" id="PF07804">
    <property type="entry name" value="HipA_C"/>
    <property type="match status" value="1"/>
</dbReference>
<comment type="caution">
    <text evidence="6">The sequence shown here is derived from an EMBL/GenBank/DDBJ whole genome shotgun (WGS) entry which is preliminary data.</text>
</comment>
<evidence type="ECO:0000313" key="7">
    <source>
        <dbReference type="Proteomes" id="UP000708298"/>
    </source>
</evidence>
<evidence type="ECO:0000313" key="6">
    <source>
        <dbReference type="EMBL" id="MCB8874419.1"/>
    </source>
</evidence>
<feature type="domain" description="HipA-like C-terminal" evidence="4">
    <location>
        <begin position="159"/>
        <end position="389"/>
    </location>
</feature>
<dbReference type="EMBL" id="JAESVB010000001">
    <property type="protein sequence ID" value="MCB8874419.1"/>
    <property type="molecule type" value="Genomic_DNA"/>
</dbReference>
<keyword evidence="2" id="KW-0808">Transferase</keyword>
<keyword evidence="7" id="KW-1185">Reference proteome</keyword>
<dbReference type="InterPro" id="IPR012893">
    <property type="entry name" value="HipA-like_C"/>
</dbReference>
<name>A0A963YPV6_9PROT</name>
<evidence type="ECO:0000256" key="2">
    <source>
        <dbReference type="ARBA" id="ARBA00022679"/>
    </source>
</evidence>
<reference evidence="6" key="1">
    <citation type="journal article" date="2021" name="Microorganisms">
        <title>Acidisoma silvae sp. nov. and Acidisomacellulosilytica sp. nov., Two Acidophilic Bacteria Isolated from Decaying Wood, Hydrolyzing Cellulose and Producing Poly-3-hydroxybutyrate.</title>
        <authorList>
            <person name="Mieszkin S."/>
            <person name="Pouder E."/>
            <person name="Uroz S."/>
            <person name="Simon-Colin C."/>
            <person name="Alain K."/>
        </authorList>
    </citation>
    <scope>NUCLEOTIDE SEQUENCE</scope>
    <source>
        <strain evidence="6">HW T2.11</strain>
    </source>
</reference>
<evidence type="ECO:0000256" key="3">
    <source>
        <dbReference type="ARBA" id="ARBA00022777"/>
    </source>
</evidence>
<keyword evidence="3" id="KW-0418">Kinase</keyword>
<comment type="similarity">
    <text evidence="1">Belongs to the HipA Ser/Thr kinase family.</text>
</comment>
<gene>
    <name evidence="6" type="ORF">ASILVAE211_04420</name>
</gene>